<keyword evidence="1" id="KW-0472">Membrane</keyword>
<name>A0A975IW39_9CAUL</name>
<feature type="transmembrane region" description="Helical" evidence="1">
    <location>
        <begin position="76"/>
        <end position="95"/>
    </location>
</feature>
<dbReference type="Proteomes" id="UP000676409">
    <property type="component" value="Chromosome"/>
</dbReference>
<keyword evidence="1" id="KW-0812">Transmembrane</keyword>
<keyword evidence="3" id="KW-1185">Reference proteome</keyword>
<dbReference type="RefSeq" id="WP_211939724.1">
    <property type="nucleotide sequence ID" value="NZ_CP073078.1"/>
</dbReference>
<organism evidence="2 3">
    <name type="scientific">Phenylobacterium montanum</name>
    <dbReference type="NCBI Taxonomy" id="2823693"/>
    <lineage>
        <taxon>Bacteria</taxon>
        <taxon>Pseudomonadati</taxon>
        <taxon>Pseudomonadota</taxon>
        <taxon>Alphaproteobacteria</taxon>
        <taxon>Caulobacterales</taxon>
        <taxon>Caulobacteraceae</taxon>
        <taxon>Phenylobacterium</taxon>
    </lineage>
</organism>
<keyword evidence="1" id="KW-1133">Transmembrane helix</keyword>
<dbReference type="InterPro" id="IPR009325">
    <property type="entry name" value="DUF983"/>
</dbReference>
<dbReference type="AlphaFoldDB" id="A0A975IW39"/>
<protein>
    <submittedName>
        <fullName evidence="2">DUF983 domain-containing protein</fullName>
    </submittedName>
</protein>
<evidence type="ECO:0000313" key="3">
    <source>
        <dbReference type="Proteomes" id="UP000676409"/>
    </source>
</evidence>
<dbReference type="KEGG" id="caul:KCG34_07315"/>
<feature type="transmembrane region" description="Helical" evidence="1">
    <location>
        <begin position="50"/>
        <end position="70"/>
    </location>
</feature>
<evidence type="ECO:0000313" key="2">
    <source>
        <dbReference type="EMBL" id="QUD89672.1"/>
    </source>
</evidence>
<dbReference type="EMBL" id="CP073078">
    <property type="protein sequence ID" value="QUD89672.1"/>
    <property type="molecule type" value="Genomic_DNA"/>
</dbReference>
<dbReference type="Pfam" id="PF06170">
    <property type="entry name" value="DUF983"/>
    <property type="match status" value="1"/>
</dbReference>
<proteinExistence type="predicted"/>
<sequence>MAVNPFLTGLMCRCPNCSEGPLFSGYLKVFDRCEACGADLSKADSGDGPVVFILLIVGAIGCGGLLFTQIALNWPIWLELVVWLPLIAILTLGALRPFKGVLIAMQFHNRASEARIDNRPDV</sequence>
<reference evidence="2" key="1">
    <citation type="submission" date="2021-04" db="EMBL/GenBank/DDBJ databases">
        <title>The complete genome sequence of Caulobacter sp. S6.</title>
        <authorList>
            <person name="Tang Y."/>
            <person name="Ouyang W."/>
            <person name="Liu Q."/>
            <person name="Huang B."/>
            <person name="Guo Z."/>
            <person name="Lei P."/>
        </authorList>
    </citation>
    <scope>NUCLEOTIDE SEQUENCE</scope>
    <source>
        <strain evidence="2">S6</strain>
    </source>
</reference>
<accession>A0A975IW39</accession>
<gene>
    <name evidence="2" type="ORF">KCG34_07315</name>
</gene>
<evidence type="ECO:0000256" key="1">
    <source>
        <dbReference type="SAM" id="Phobius"/>
    </source>
</evidence>